<dbReference type="EMBL" id="JBHRTP010000013">
    <property type="protein sequence ID" value="MFC3107424.1"/>
    <property type="molecule type" value="Genomic_DNA"/>
</dbReference>
<dbReference type="RefSeq" id="WP_390331071.1">
    <property type="nucleotide sequence ID" value="NZ_JBHRTP010000013.1"/>
</dbReference>
<dbReference type="SUPFAM" id="SSF47413">
    <property type="entry name" value="lambda repressor-like DNA-binding domains"/>
    <property type="match status" value="1"/>
</dbReference>
<proteinExistence type="predicted"/>
<evidence type="ECO:0000313" key="3">
    <source>
        <dbReference type="Proteomes" id="UP001595530"/>
    </source>
</evidence>
<reference evidence="3" key="1">
    <citation type="journal article" date="2019" name="Int. J. Syst. Evol. Microbiol.">
        <title>The Global Catalogue of Microorganisms (GCM) 10K type strain sequencing project: providing services to taxonomists for standard genome sequencing and annotation.</title>
        <authorList>
            <consortium name="The Broad Institute Genomics Platform"/>
            <consortium name="The Broad Institute Genome Sequencing Center for Infectious Disease"/>
            <person name="Wu L."/>
            <person name="Ma J."/>
        </authorList>
    </citation>
    <scope>NUCLEOTIDE SEQUENCE [LARGE SCALE GENOMIC DNA]</scope>
    <source>
        <strain evidence="3">KCTC 42986</strain>
    </source>
</reference>
<dbReference type="Proteomes" id="UP001595530">
    <property type="component" value="Unassembled WGS sequence"/>
</dbReference>
<sequence length="136" mass="14769">MSIDSNIGVPIFKVNRHTYLLLNENIGMTIGQRIRKTRLEIPMTQTELAEKVGIKQPTISELEKGDSAGSAYLPAIAAALGVSALWLQTEKGPKYPIKSITPKELLLITAYREATDEGKTFIEMACASAPKLPGGK</sequence>
<dbReference type="Pfam" id="PF01381">
    <property type="entry name" value="HTH_3"/>
    <property type="match status" value="1"/>
</dbReference>
<accession>A0ABV7EXF2</accession>
<protein>
    <submittedName>
        <fullName evidence="2">Helix-turn-helix domain-containing protein</fullName>
    </submittedName>
</protein>
<organism evidence="2 3">
    <name type="scientific">Undibacterium arcticum</name>
    <dbReference type="NCBI Taxonomy" id="1762892"/>
    <lineage>
        <taxon>Bacteria</taxon>
        <taxon>Pseudomonadati</taxon>
        <taxon>Pseudomonadota</taxon>
        <taxon>Betaproteobacteria</taxon>
        <taxon>Burkholderiales</taxon>
        <taxon>Oxalobacteraceae</taxon>
        <taxon>Undibacterium</taxon>
    </lineage>
</organism>
<evidence type="ECO:0000259" key="1">
    <source>
        <dbReference type="PROSITE" id="PS50943"/>
    </source>
</evidence>
<dbReference type="CDD" id="cd00093">
    <property type="entry name" value="HTH_XRE"/>
    <property type="match status" value="1"/>
</dbReference>
<gene>
    <name evidence="2" type="ORF">ACFOFO_05540</name>
</gene>
<dbReference type="SMART" id="SM00530">
    <property type="entry name" value="HTH_XRE"/>
    <property type="match status" value="1"/>
</dbReference>
<dbReference type="InterPro" id="IPR010982">
    <property type="entry name" value="Lambda_DNA-bd_dom_sf"/>
</dbReference>
<name>A0ABV7EXF2_9BURK</name>
<keyword evidence="3" id="KW-1185">Reference proteome</keyword>
<evidence type="ECO:0000313" key="2">
    <source>
        <dbReference type="EMBL" id="MFC3107424.1"/>
    </source>
</evidence>
<comment type="caution">
    <text evidence="2">The sequence shown here is derived from an EMBL/GenBank/DDBJ whole genome shotgun (WGS) entry which is preliminary data.</text>
</comment>
<feature type="domain" description="HTH cro/C1-type" evidence="1">
    <location>
        <begin position="34"/>
        <end position="87"/>
    </location>
</feature>
<dbReference type="InterPro" id="IPR001387">
    <property type="entry name" value="Cro/C1-type_HTH"/>
</dbReference>
<dbReference type="PROSITE" id="PS50943">
    <property type="entry name" value="HTH_CROC1"/>
    <property type="match status" value="1"/>
</dbReference>
<dbReference type="Gene3D" id="1.10.260.40">
    <property type="entry name" value="lambda repressor-like DNA-binding domains"/>
    <property type="match status" value="1"/>
</dbReference>